<keyword evidence="1" id="KW-1185">Reference proteome</keyword>
<dbReference type="AlphaFoldDB" id="A0A0K0F532"/>
<proteinExistence type="predicted"/>
<accession>A0A0K0F532</accession>
<reference evidence="2" key="2">
    <citation type="submission" date="2015-08" db="UniProtKB">
        <authorList>
            <consortium name="WormBaseParasite"/>
        </authorList>
    </citation>
    <scope>IDENTIFICATION</scope>
</reference>
<evidence type="ECO:0000313" key="1">
    <source>
        <dbReference type="Proteomes" id="UP000035680"/>
    </source>
</evidence>
<dbReference type="STRING" id="75913.A0A0K0F532"/>
<evidence type="ECO:0000313" key="2">
    <source>
        <dbReference type="WBParaSite" id="SVE_0392200.1"/>
    </source>
</evidence>
<protein>
    <submittedName>
        <fullName evidence="2">Uncharacterized protein</fullName>
    </submittedName>
</protein>
<reference evidence="1" key="1">
    <citation type="submission" date="2014-07" db="EMBL/GenBank/DDBJ databases">
        <authorList>
            <person name="Martin A.A"/>
            <person name="De Silva N."/>
        </authorList>
    </citation>
    <scope>NUCLEOTIDE SEQUENCE</scope>
</reference>
<dbReference type="WBParaSite" id="SVE_0392200.1">
    <property type="protein sequence ID" value="SVE_0392200.1"/>
    <property type="gene ID" value="SVE_0392200"/>
</dbReference>
<name>A0A0K0F532_STRVS</name>
<sequence length="204" mass="24306">MGARTLKINPENLLSEEDITICTKVILERNWQIDHNIKRVGKLVGDILNVKKPLLETFEIFEREHTLYVTEIKKPVNRMSVMNWNKNLPFFDFLKGEDIGDHLNKLEFVFNVDKIMTLNKKISYTAMTVDSYICQFIKDMDVADKIFREVFCNNLKFNYGGQLSRNMAKEEVKSFKIDERHFRSDAEKFYKVYRIVYLIVMKWK</sequence>
<dbReference type="Proteomes" id="UP000035680">
    <property type="component" value="Unassembled WGS sequence"/>
</dbReference>
<organism evidence="1 2">
    <name type="scientific">Strongyloides venezuelensis</name>
    <name type="common">Threadworm</name>
    <dbReference type="NCBI Taxonomy" id="75913"/>
    <lineage>
        <taxon>Eukaryota</taxon>
        <taxon>Metazoa</taxon>
        <taxon>Ecdysozoa</taxon>
        <taxon>Nematoda</taxon>
        <taxon>Chromadorea</taxon>
        <taxon>Rhabditida</taxon>
        <taxon>Tylenchina</taxon>
        <taxon>Panagrolaimomorpha</taxon>
        <taxon>Strongyloidoidea</taxon>
        <taxon>Strongyloididae</taxon>
        <taxon>Strongyloides</taxon>
    </lineage>
</organism>